<proteinExistence type="predicted"/>
<sequence>MIYSGGDVFMNQNVGGDLLSLNEIQLLVKDLVYNVVGEVYYKKPNANLDNGNVMRIFRRNVGFMRVDHVDELDYCANDDFDFGYEFKADYGFDLEDNPNYELKCEEEDDLEVDYDDKECNDATRCQIHIHNVGAIIGLGILSNYEYLEELESLHGSNEEGRH</sequence>
<reference evidence="1 2" key="1">
    <citation type="journal article" date="2020" name="Mol. Biol. Evol.">
        <title>Distinct Expression and Methylation Patterns for Genes with Different Fates following a Single Whole-Genome Duplication in Flowering Plants.</title>
        <authorList>
            <person name="Shi T."/>
            <person name="Rahmani R.S."/>
            <person name="Gugger P.F."/>
            <person name="Wang M."/>
            <person name="Li H."/>
            <person name="Zhang Y."/>
            <person name="Li Z."/>
            <person name="Wang Q."/>
            <person name="Van de Peer Y."/>
            <person name="Marchal K."/>
            <person name="Chen J."/>
        </authorList>
    </citation>
    <scope>NUCLEOTIDE SEQUENCE [LARGE SCALE GENOMIC DNA]</scope>
    <source>
        <tissue evidence="1">Leaf</tissue>
    </source>
</reference>
<dbReference type="EMBL" id="DUZY01000005">
    <property type="protein sequence ID" value="DAD38821.1"/>
    <property type="molecule type" value="Genomic_DNA"/>
</dbReference>
<protein>
    <submittedName>
        <fullName evidence="1">Uncharacterized protein</fullName>
    </submittedName>
</protein>
<accession>A0A822Z543</accession>
<dbReference type="Proteomes" id="UP000607653">
    <property type="component" value="Unassembled WGS sequence"/>
</dbReference>
<dbReference type="AlphaFoldDB" id="A0A822Z543"/>
<keyword evidence="2" id="KW-1185">Reference proteome</keyword>
<evidence type="ECO:0000313" key="1">
    <source>
        <dbReference type="EMBL" id="DAD38821.1"/>
    </source>
</evidence>
<evidence type="ECO:0000313" key="2">
    <source>
        <dbReference type="Proteomes" id="UP000607653"/>
    </source>
</evidence>
<name>A0A822Z543_NELNU</name>
<organism evidence="1 2">
    <name type="scientific">Nelumbo nucifera</name>
    <name type="common">Sacred lotus</name>
    <dbReference type="NCBI Taxonomy" id="4432"/>
    <lineage>
        <taxon>Eukaryota</taxon>
        <taxon>Viridiplantae</taxon>
        <taxon>Streptophyta</taxon>
        <taxon>Embryophyta</taxon>
        <taxon>Tracheophyta</taxon>
        <taxon>Spermatophyta</taxon>
        <taxon>Magnoliopsida</taxon>
        <taxon>Proteales</taxon>
        <taxon>Nelumbonaceae</taxon>
        <taxon>Nelumbo</taxon>
    </lineage>
</organism>
<comment type="caution">
    <text evidence="1">The sequence shown here is derived from an EMBL/GenBank/DDBJ whole genome shotgun (WGS) entry which is preliminary data.</text>
</comment>
<gene>
    <name evidence="1" type="ORF">HUJ06_013143</name>
</gene>